<accession>A0A2G9G5T5</accession>
<gene>
    <name evidence="2" type="ORF">CDL12_27005</name>
</gene>
<keyword evidence="3" id="KW-1185">Reference proteome</keyword>
<evidence type="ECO:0000313" key="3">
    <source>
        <dbReference type="Proteomes" id="UP000231279"/>
    </source>
</evidence>
<evidence type="ECO:0000313" key="2">
    <source>
        <dbReference type="EMBL" id="PIN00495.1"/>
    </source>
</evidence>
<reference evidence="3" key="1">
    <citation type="journal article" date="2018" name="Gigascience">
        <title>Genome assembly of the Pink Ipe (Handroanthus impetiginosus, Bignoniaceae), a highly valued, ecologically keystone Neotropical timber forest tree.</title>
        <authorList>
            <person name="Silva-Junior O.B."/>
            <person name="Grattapaglia D."/>
            <person name="Novaes E."/>
            <person name="Collevatti R.G."/>
        </authorList>
    </citation>
    <scope>NUCLEOTIDE SEQUENCE [LARGE SCALE GENOMIC DNA]</scope>
    <source>
        <strain evidence="3">cv. UFG-1</strain>
    </source>
</reference>
<comment type="caution">
    <text evidence="2">The sequence shown here is derived from an EMBL/GenBank/DDBJ whole genome shotgun (WGS) entry which is preliminary data.</text>
</comment>
<proteinExistence type="predicted"/>
<name>A0A2G9G5T5_9LAMI</name>
<dbReference type="EMBL" id="NKXS01006932">
    <property type="protein sequence ID" value="PIN00495.1"/>
    <property type="molecule type" value="Genomic_DNA"/>
</dbReference>
<sequence length="49" mass="5637">MAHPALPKQGRAVSNNPRYERTIQSREEIQFKNEVNIKEKCQSPSLLSL</sequence>
<evidence type="ECO:0000256" key="1">
    <source>
        <dbReference type="SAM" id="MobiDB-lite"/>
    </source>
</evidence>
<dbReference type="AlphaFoldDB" id="A0A2G9G5T5"/>
<feature type="region of interest" description="Disordered" evidence="1">
    <location>
        <begin position="1"/>
        <end position="21"/>
    </location>
</feature>
<protein>
    <submittedName>
        <fullName evidence="2">Uncharacterized protein</fullName>
    </submittedName>
</protein>
<organism evidence="2 3">
    <name type="scientific">Handroanthus impetiginosus</name>
    <dbReference type="NCBI Taxonomy" id="429701"/>
    <lineage>
        <taxon>Eukaryota</taxon>
        <taxon>Viridiplantae</taxon>
        <taxon>Streptophyta</taxon>
        <taxon>Embryophyta</taxon>
        <taxon>Tracheophyta</taxon>
        <taxon>Spermatophyta</taxon>
        <taxon>Magnoliopsida</taxon>
        <taxon>eudicotyledons</taxon>
        <taxon>Gunneridae</taxon>
        <taxon>Pentapetalae</taxon>
        <taxon>asterids</taxon>
        <taxon>lamiids</taxon>
        <taxon>Lamiales</taxon>
        <taxon>Bignoniaceae</taxon>
        <taxon>Crescentiina</taxon>
        <taxon>Tabebuia alliance</taxon>
        <taxon>Handroanthus</taxon>
    </lineage>
</organism>
<dbReference type="Proteomes" id="UP000231279">
    <property type="component" value="Unassembled WGS sequence"/>
</dbReference>